<evidence type="ECO:0000313" key="1">
    <source>
        <dbReference type="EMBL" id="KAI7986743.1"/>
    </source>
</evidence>
<evidence type="ECO:0000313" key="2">
    <source>
        <dbReference type="Proteomes" id="UP001060215"/>
    </source>
</evidence>
<sequence length="68" mass="7331">MGLSTLMVIPLEHGSVDPPMARGGGGEAPNSEKEDSRLLKVHGKQLREGLSYFFASRLLWVPLNVAAV</sequence>
<comment type="caution">
    <text evidence="1">The sequence shown here is derived from an EMBL/GenBank/DDBJ whole genome shotgun (WGS) entry which is preliminary data.</text>
</comment>
<dbReference type="EMBL" id="CM045772">
    <property type="protein sequence ID" value="KAI7986743.1"/>
    <property type="molecule type" value="Genomic_DNA"/>
</dbReference>
<protein>
    <submittedName>
        <fullName evidence="1">Uncharacterized protein</fullName>
    </submittedName>
</protein>
<reference evidence="1 2" key="1">
    <citation type="journal article" date="2022" name="Plant J.">
        <title>Chromosome-level genome of Camellia lanceoleosa provides a valuable resource for understanding genome evolution and self-incompatibility.</title>
        <authorList>
            <person name="Gong W."/>
            <person name="Xiao S."/>
            <person name="Wang L."/>
            <person name="Liao Z."/>
            <person name="Chang Y."/>
            <person name="Mo W."/>
            <person name="Hu G."/>
            <person name="Li W."/>
            <person name="Zhao G."/>
            <person name="Zhu H."/>
            <person name="Hu X."/>
            <person name="Ji K."/>
            <person name="Xiang X."/>
            <person name="Song Q."/>
            <person name="Yuan D."/>
            <person name="Jin S."/>
            <person name="Zhang L."/>
        </authorList>
    </citation>
    <scope>NUCLEOTIDE SEQUENCE [LARGE SCALE GENOMIC DNA]</scope>
    <source>
        <strain evidence="1">SQ_2022a</strain>
    </source>
</reference>
<dbReference type="Proteomes" id="UP001060215">
    <property type="component" value="Chromosome 15"/>
</dbReference>
<name>A0ACC0FD47_9ERIC</name>
<proteinExistence type="predicted"/>
<accession>A0ACC0FD47</accession>
<keyword evidence="2" id="KW-1185">Reference proteome</keyword>
<organism evidence="1 2">
    <name type="scientific">Camellia lanceoleosa</name>
    <dbReference type="NCBI Taxonomy" id="1840588"/>
    <lineage>
        <taxon>Eukaryota</taxon>
        <taxon>Viridiplantae</taxon>
        <taxon>Streptophyta</taxon>
        <taxon>Embryophyta</taxon>
        <taxon>Tracheophyta</taxon>
        <taxon>Spermatophyta</taxon>
        <taxon>Magnoliopsida</taxon>
        <taxon>eudicotyledons</taxon>
        <taxon>Gunneridae</taxon>
        <taxon>Pentapetalae</taxon>
        <taxon>asterids</taxon>
        <taxon>Ericales</taxon>
        <taxon>Theaceae</taxon>
        <taxon>Camellia</taxon>
    </lineage>
</organism>
<gene>
    <name evidence="1" type="ORF">LOK49_LG14G01506</name>
</gene>